<dbReference type="InterPro" id="IPR050639">
    <property type="entry name" value="SSR_resolvase"/>
</dbReference>
<dbReference type="Pfam" id="PF07508">
    <property type="entry name" value="Recombinase"/>
    <property type="match status" value="1"/>
</dbReference>
<evidence type="ECO:0000313" key="5">
    <source>
        <dbReference type="Proteomes" id="UP001477672"/>
    </source>
</evidence>
<dbReference type="PROSITE" id="PS51737">
    <property type="entry name" value="RECOMBINASE_DNA_BIND"/>
    <property type="match status" value="1"/>
</dbReference>
<dbReference type="Pfam" id="PF00239">
    <property type="entry name" value="Resolvase"/>
    <property type="match status" value="1"/>
</dbReference>
<feature type="coiled-coil region" evidence="1">
    <location>
        <begin position="440"/>
        <end position="474"/>
    </location>
</feature>
<dbReference type="SMART" id="SM00857">
    <property type="entry name" value="Resolvase"/>
    <property type="match status" value="1"/>
</dbReference>
<sequence length="527" mass="60508">MVVQKKVTTIPASLTRFTATPITELKKRRVAGYARVSTDHDDQFTSYAAQIDYYTNYIKSRDDWEFVEVYTDEGITGTSVKHREGFKRMVADALAGKIDLIVTKSVSRFARNTVDSLTTIRQLKEKGIEVYFEKENIWTFDGKGELLLTIMSSLAQEESRSISENCTWGQRKRFADGKVTVPFNRFLGYDRGPDGNLVVNPEQAVIVQQIYAMFLQGMSYHGIAKKLTADGIPTPGGKDKWSISTVRSILSNEKYKGDALLQKSYTVDFLTKKTKINEGEIPQYYVEDNHEAIISPEIFAMVQREMTKRGRGKKYHSSVHAFSSKIRCGHCGSWYGSKVWHSNSQYRKTIWQCNHKFDGDKRCDTPHLCDEDIQRLFLSAANKLLVDKDAVIANCREMMDLLFNTMGLEAEQATLLEETQLISDMVHQTIYENAHVALDQTEYQKRYDNLTKRFETAKQRLETVMAELDRMQTQRADIEAFVESFKALPDTLTEFKLENWHSLVDYATVYSTDDIRFTFKNGQEIQA</sequence>
<feature type="domain" description="Resolvase/invertase-type recombinase catalytic" evidence="2">
    <location>
        <begin position="29"/>
        <end position="177"/>
    </location>
</feature>
<comment type="caution">
    <text evidence="4">The sequence shown here is derived from an EMBL/GenBank/DDBJ whole genome shotgun (WGS) entry which is preliminary data.</text>
</comment>
<dbReference type="Gene3D" id="3.40.50.1390">
    <property type="entry name" value="Resolvase, N-terminal catalytic domain"/>
    <property type="match status" value="1"/>
</dbReference>
<dbReference type="Gene3D" id="3.90.1750.20">
    <property type="entry name" value="Putative Large Serine Recombinase, Chain B, Domain 2"/>
    <property type="match status" value="1"/>
</dbReference>
<keyword evidence="1" id="KW-0175">Coiled coil</keyword>
<organism evidence="4 5">
    <name type="scientific">Ruthenibacterium intestinale</name>
    <dbReference type="NCBI Taxonomy" id="3133163"/>
    <lineage>
        <taxon>Bacteria</taxon>
        <taxon>Bacillati</taxon>
        <taxon>Bacillota</taxon>
        <taxon>Clostridia</taxon>
        <taxon>Eubacteriales</taxon>
        <taxon>Oscillospiraceae</taxon>
        <taxon>Ruthenibacterium</taxon>
    </lineage>
</organism>
<dbReference type="PROSITE" id="PS51736">
    <property type="entry name" value="RECOMBINASES_3"/>
    <property type="match status" value="1"/>
</dbReference>
<dbReference type="InterPro" id="IPR011109">
    <property type="entry name" value="DNA_bind_recombinase_dom"/>
</dbReference>
<evidence type="ECO:0000259" key="3">
    <source>
        <dbReference type="PROSITE" id="PS51737"/>
    </source>
</evidence>
<dbReference type="SUPFAM" id="SSF53041">
    <property type="entry name" value="Resolvase-like"/>
    <property type="match status" value="1"/>
</dbReference>
<dbReference type="InterPro" id="IPR025827">
    <property type="entry name" value="Zn_ribbon_recom_dom"/>
</dbReference>
<feature type="domain" description="Recombinase" evidence="3">
    <location>
        <begin position="186"/>
        <end position="312"/>
    </location>
</feature>
<name>A0ABV1GGX2_9FIRM</name>
<dbReference type="PANTHER" id="PTHR30461">
    <property type="entry name" value="DNA-INVERTASE FROM LAMBDOID PROPHAGE"/>
    <property type="match status" value="1"/>
</dbReference>
<reference evidence="4 5" key="1">
    <citation type="submission" date="2024-03" db="EMBL/GenBank/DDBJ databases">
        <title>Human intestinal bacterial collection.</title>
        <authorList>
            <person name="Pauvert C."/>
            <person name="Hitch T.C.A."/>
            <person name="Clavel T."/>
        </authorList>
    </citation>
    <scope>NUCLEOTIDE SEQUENCE [LARGE SCALE GENOMIC DNA]</scope>
    <source>
        <strain evidence="4 5">CLA-JM-H11</strain>
    </source>
</reference>
<dbReference type="Proteomes" id="UP001477672">
    <property type="component" value="Unassembled WGS sequence"/>
</dbReference>
<gene>
    <name evidence="4" type="ORF">WMO24_11560</name>
</gene>
<evidence type="ECO:0000259" key="2">
    <source>
        <dbReference type="PROSITE" id="PS51736"/>
    </source>
</evidence>
<keyword evidence="5" id="KW-1185">Reference proteome</keyword>
<dbReference type="EMBL" id="JBBMFA010000101">
    <property type="protein sequence ID" value="MEQ2521058.1"/>
    <property type="molecule type" value="Genomic_DNA"/>
</dbReference>
<dbReference type="PANTHER" id="PTHR30461:SF23">
    <property type="entry name" value="DNA RECOMBINASE-RELATED"/>
    <property type="match status" value="1"/>
</dbReference>
<accession>A0ABV1GGX2</accession>
<evidence type="ECO:0000256" key="1">
    <source>
        <dbReference type="SAM" id="Coils"/>
    </source>
</evidence>
<dbReference type="Pfam" id="PF13408">
    <property type="entry name" value="Zn_ribbon_recom"/>
    <property type="match status" value="1"/>
</dbReference>
<dbReference type="InterPro" id="IPR038109">
    <property type="entry name" value="DNA_bind_recomb_sf"/>
</dbReference>
<evidence type="ECO:0000313" key="4">
    <source>
        <dbReference type="EMBL" id="MEQ2521058.1"/>
    </source>
</evidence>
<dbReference type="InterPro" id="IPR036162">
    <property type="entry name" value="Resolvase-like_N_sf"/>
</dbReference>
<dbReference type="CDD" id="cd00338">
    <property type="entry name" value="Ser_Recombinase"/>
    <property type="match status" value="1"/>
</dbReference>
<proteinExistence type="predicted"/>
<dbReference type="RefSeq" id="WP_349216599.1">
    <property type="nucleotide sequence ID" value="NZ_JBBMFA010000101.1"/>
</dbReference>
<dbReference type="InterPro" id="IPR006119">
    <property type="entry name" value="Resolv_N"/>
</dbReference>
<protein>
    <submittedName>
        <fullName evidence="4">Recombinase family protein</fullName>
    </submittedName>
</protein>